<dbReference type="InterPro" id="IPR002818">
    <property type="entry name" value="DJ-1/PfpI"/>
</dbReference>
<protein>
    <submittedName>
        <fullName evidence="4">RTX-I toxin determinant A from serotypes 1/9</fullName>
    </submittedName>
</protein>
<keyword evidence="5" id="KW-1185">Reference proteome</keyword>
<dbReference type="SUPFAM" id="SSF52317">
    <property type="entry name" value="Class I glutamine amidotransferase-like"/>
    <property type="match status" value="1"/>
</dbReference>
<evidence type="ECO:0000256" key="1">
    <source>
        <dbReference type="ARBA" id="ARBA00004613"/>
    </source>
</evidence>
<evidence type="ECO:0000259" key="3">
    <source>
        <dbReference type="Pfam" id="PF01965"/>
    </source>
</evidence>
<dbReference type="PROSITE" id="PS00330">
    <property type="entry name" value="HEMOLYSIN_CALCIUM"/>
    <property type="match status" value="2"/>
</dbReference>
<reference evidence="4 5" key="1">
    <citation type="submission" date="2019-02" db="EMBL/GenBank/DDBJ databases">
        <title>Deep-cultivation of Planctomycetes and their phenomic and genomic characterization uncovers novel biology.</title>
        <authorList>
            <person name="Wiegand S."/>
            <person name="Jogler M."/>
            <person name="Boedeker C."/>
            <person name="Pinto D."/>
            <person name="Vollmers J."/>
            <person name="Rivas-Marin E."/>
            <person name="Kohn T."/>
            <person name="Peeters S.H."/>
            <person name="Heuer A."/>
            <person name="Rast P."/>
            <person name="Oberbeckmann S."/>
            <person name="Bunk B."/>
            <person name="Jeske O."/>
            <person name="Meyerdierks A."/>
            <person name="Storesund J.E."/>
            <person name="Kallscheuer N."/>
            <person name="Luecker S."/>
            <person name="Lage O.M."/>
            <person name="Pohl T."/>
            <person name="Merkel B.J."/>
            <person name="Hornburger P."/>
            <person name="Mueller R.-W."/>
            <person name="Bruemmer F."/>
            <person name="Labrenz M."/>
            <person name="Spormann A.M."/>
            <person name="Op den Camp H."/>
            <person name="Overmann J."/>
            <person name="Amann R."/>
            <person name="Jetten M.S.M."/>
            <person name="Mascher T."/>
            <person name="Medema M.H."/>
            <person name="Devos D.P."/>
            <person name="Kaster A.-K."/>
            <person name="Ovreas L."/>
            <person name="Rohde M."/>
            <person name="Galperin M.Y."/>
            <person name="Jogler C."/>
        </authorList>
    </citation>
    <scope>NUCLEOTIDE SEQUENCE [LARGE SCALE GENOMIC DNA]</scope>
    <source>
        <strain evidence="4 5">ETA_A1</strain>
    </source>
</reference>
<dbReference type="Proteomes" id="UP000319576">
    <property type="component" value="Chromosome"/>
</dbReference>
<dbReference type="InterPro" id="IPR011049">
    <property type="entry name" value="Serralysin-like_metalloprot_C"/>
</dbReference>
<dbReference type="OrthoDB" id="9792664at2"/>
<dbReference type="InterPro" id="IPR001343">
    <property type="entry name" value="Hemolysn_Ca-bd"/>
</dbReference>
<sequence>MPRRNSLSLEPLEGRDLLSASPLPVLLVIADQQDFYYREYADTRAAVEAQGVNVVVAASTTNPSTPHANTGQPAGAPGTVVPDVALGTVDAADYSAIAFVGGWGASMYQYAYSDPNGDGRVDNFYANSLYNGAAAAKVAVNDLINDFLESDKPVAGICHGVTVLAWARVDGASPLAGKQVAVPHLEGAPAQFYASEWHGGGYHSGQRDQVVANGGRATAYSGAHGNPGTADDVIVDGRIITAENPESAALFGTTLAEEVLASLPAGARMVGGNLVVTGTPAADTVYLWSSGTANRVYAWVNGTSHGPFVLPAGGHVKAFGGAGNDQVFGTDLYAGLVAHGGGGHDLLVGGAAGDTLDGGDGCDRVWGGPGDDVIRGGAGDDYLYGREGNDVLVGGDGNDTLDGFDGRDLLIGGLGTDRLLGGDGDDVLVGGRTNFDHDDAALGGLRGVWLAPGDLAVYDDGAAANALVGGAGNDWLLQGPADGVYLLDPGDRVTVL</sequence>
<feature type="domain" description="DJ-1/PfpI" evidence="3">
    <location>
        <begin position="139"/>
        <end position="257"/>
    </location>
</feature>
<accession>A0A517XP08</accession>
<dbReference type="InterPro" id="IPR050557">
    <property type="entry name" value="RTX_toxin/Mannuronan_C5-epim"/>
</dbReference>
<gene>
    <name evidence="4" type="primary">apxIA_1</name>
    <name evidence="4" type="ORF">ETAA1_11200</name>
</gene>
<dbReference type="Gene3D" id="2.150.10.10">
    <property type="entry name" value="Serralysin-like metalloprotease, C-terminal"/>
    <property type="match status" value="2"/>
</dbReference>
<evidence type="ECO:0000256" key="2">
    <source>
        <dbReference type="ARBA" id="ARBA00022525"/>
    </source>
</evidence>
<dbReference type="GO" id="GO:0005509">
    <property type="term" value="F:calcium ion binding"/>
    <property type="evidence" value="ECO:0007669"/>
    <property type="project" value="InterPro"/>
</dbReference>
<keyword evidence="2" id="KW-0964">Secreted</keyword>
<dbReference type="KEGG" id="uli:ETAA1_11200"/>
<evidence type="ECO:0000313" key="4">
    <source>
        <dbReference type="EMBL" id="QDU19216.1"/>
    </source>
</evidence>
<dbReference type="Gene3D" id="3.40.50.880">
    <property type="match status" value="1"/>
</dbReference>
<dbReference type="PANTHER" id="PTHR38340">
    <property type="entry name" value="S-LAYER PROTEIN"/>
    <property type="match status" value="1"/>
</dbReference>
<dbReference type="GO" id="GO:0005576">
    <property type="term" value="C:extracellular region"/>
    <property type="evidence" value="ECO:0007669"/>
    <property type="project" value="UniProtKB-SubCell"/>
</dbReference>
<dbReference type="Pfam" id="PF01965">
    <property type="entry name" value="DJ-1_PfpI"/>
    <property type="match status" value="1"/>
</dbReference>
<dbReference type="SUPFAM" id="SSF51120">
    <property type="entry name" value="beta-Roll"/>
    <property type="match status" value="1"/>
</dbReference>
<dbReference type="InterPro" id="IPR018511">
    <property type="entry name" value="Hemolysin-typ_Ca-bd_CS"/>
</dbReference>
<dbReference type="RefSeq" id="WP_145235051.1">
    <property type="nucleotide sequence ID" value="NZ_CP036273.1"/>
</dbReference>
<dbReference type="PRINTS" id="PR00313">
    <property type="entry name" value="CABNDNGRPT"/>
</dbReference>
<dbReference type="InterPro" id="IPR029062">
    <property type="entry name" value="Class_I_gatase-like"/>
</dbReference>
<organism evidence="4 5">
    <name type="scientific">Urbifossiella limnaea</name>
    <dbReference type="NCBI Taxonomy" id="2528023"/>
    <lineage>
        <taxon>Bacteria</taxon>
        <taxon>Pseudomonadati</taxon>
        <taxon>Planctomycetota</taxon>
        <taxon>Planctomycetia</taxon>
        <taxon>Gemmatales</taxon>
        <taxon>Gemmataceae</taxon>
        <taxon>Urbifossiella</taxon>
    </lineage>
</organism>
<dbReference type="Pfam" id="PF00353">
    <property type="entry name" value="HemolysinCabind"/>
    <property type="match status" value="4"/>
</dbReference>
<evidence type="ECO:0000313" key="5">
    <source>
        <dbReference type="Proteomes" id="UP000319576"/>
    </source>
</evidence>
<comment type="subcellular location">
    <subcellularLocation>
        <location evidence="1">Secreted</location>
    </subcellularLocation>
</comment>
<dbReference type="EMBL" id="CP036273">
    <property type="protein sequence ID" value="QDU19216.1"/>
    <property type="molecule type" value="Genomic_DNA"/>
</dbReference>
<dbReference type="AlphaFoldDB" id="A0A517XP08"/>
<name>A0A517XP08_9BACT</name>
<proteinExistence type="predicted"/>
<dbReference type="PANTHER" id="PTHR38340:SF1">
    <property type="entry name" value="S-LAYER PROTEIN"/>
    <property type="match status" value="1"/>
</dbReference>